<dbReference type="Gene3D" id="3.60.21.10">
    <property type="match status" value="1"/>
</dbReference>
<protein>
    <submittedName>
        <fullName evidence="2">Metallophosphoesterase</fullName>
    </submittedName>
</protein>
<reference evidence="2 3" key="1">
    <citation type="submission" date="2017-09" db="EMBL/GenBank/DDBJ databases">
        <title>Depth-based differentiation of microbial function through sediment-hosted aquifers and enrichment of novel symbionts in the deep terrestrial subsurface.</title>
        <authorList>
            <person name="Probst A.J."/>
            <person name="Ladd B."/>
            <person name="Jarett J.K."/>
            <person name="Geller-Mcgrath D.E."/>
            <person name="Sieber C.M."/>
            <person name="Emerson J.B."/>
            <person name="Anantharaman K."/>
            <person name="Thomas B.C."/>
            <person name="Malmstrom R."/>
            <person name="Stieglmeier M."/>
            <person name="Klingl A."/>
            <person name="Woyke T."/>
            <person name="Ryan C.M."/>
            <person name="Banfield J.F."/>
        </authorList>
    </citation>
    <scope>NUCLEOTIDE SEQUENCE [LARGE SCALE GENOMIC DNA]</scope>
    <source>
        <strain evidence="2">CG17_big_fil_post_rev_8_21_14_2_50_48_46</strain>
    </source>
</reference>
<dbReference type="CDD" id="cd07379">
    <property type="entry name" value="MPP_239FB"/>
    <property type="match status" value="1"/>
</dbReference>
<gene>
    <name evidence="2" type="ORF">COW36_23090</name>
</gene>
<dbReference type="InterPro" id="IPR051693">
    <property type="entry name" value="UPF0046_metallophosphoest"/>
</dbReference>
<dbReference type="Proteomes" id="UP000231019">
    <property type="component" value="Unassembled WGS sequence"/>
</dbReference>
<dbReference type="AlphaFoldDB" id="A0A2M7FXY9"/>
<dbReference type="SUPFAM" id="SSF56300">
    <property type="entry name" value="Metallo-dependent phosphatases"/>
    <property type="match status" value="1"/>
</dbReference>
<dbReference type="EMBL" id="PFFQ01000064">
    <property type="protein sequence ID" value="PIW14137.1"/>
    <property type="molecule type" value="Genomic_DNA"/>
</dbReference>
<evidence type="ECO:0000313" key="2">
    <source>
        <dbReference type="EMBL" id="PIW14137.1"/>
    </source>
</evidence>
<dbReference type="Pfam" id="PF00149">
    <property type="entry name" value="Metallophos"/>
    <property type="match status" value="1"/>
</dbReference>
<proteinExistence type="predicted"/>
<accession>A0A2M7FXY9</accession>
<name>A0A2M7FXY9_9BACT</name>
<evidence type="ECO:0000313" key="3">
    <source>
        <dbReference type="Proteomes" id="UP000231019"/>
    </source>
</evidence>
<dbReference type="PANTHER" id="PTHR12905">
    <property type="entry name" value="METALLOPHOSPHOESTERASE"/>
    <property type="match status" value="1"/>
</dbReference>
<sequence>MRLVCISDTHGRHAELTIPEGDLLLHAGDFSKRGKPSEIEDFNAWLKTLPHPHKIVIAGNHDFLFEQAPEQARKLLNAALYLEDSGVEIDGLKIWGSPVSPRFFDWAFNRSRGEEIRRHWQQIPHATDLVLVHGPPAGILDKTWLGQSVGCKDLNQALAQIRPKAVVFGHIHESYGVLKHAETLYINASSLDRHYRPQHPPVVLEWSNHNLHPIF</sequence>
<dbReference type="GO" id="GO:0016787">
    <property type="term" value="F:hydrolase activity"/>
    <property type="evidence" value="ECO:0007669"/>
    <property type="project" value="InterPro"/>
</dbReference>
<feature type="domain" description="Calcineurin-like phosphoesterase" evidence="1">
    <location>
        <begin position="1"/>
        <end position="173"/>
    </location>
</feature>
<dbReference type="InterPro" id="IPR004843">
    <property type="entry name" value="Calcineurin-like_PHP"/>
</dbReference>
<dbReference type="PANTHER" id="PTHR12905:SF0">
    <property type="entry name" value="CALCINEURIN-LIKE PHOSPHOESTERASE DOMAIN-CONTAINING PROTEIN"/>
    <property type="match status" value="1"/>
</dbReference>
<comment type="caution">
    <text evidence="2">The sequence shown here is derived from an EMBL/GenBank/DDBJ whole genome shotgun (WGS) entry which is preliminary data.</text>
</comment>
<organism evidence="2 3">
    <name type="scientific">bacterium (Candidatus Blackallbacteria) CG17_big_fil_post_rev_8_21_14_2_50_48_46</name>
    <dbReference type="NCBI Taxonomy" id="2014261"/>
    <lineage>
        <taxon>Bacteria</taxon>
        <taxon>Candidatus Blackallbacteria</taxon>
    </lineage>
</organism>
<dbReference type="InterPro" id="IPR029052">
    <property type="entry name" value="Metallo-depent_PP-like"/>
</dbReference>
<evidence type="ECO:0000259" key="1">
    <source>
        <dbReference type="Pfam" id="PF00149"/>
    </source>
</evidence>